<dbReference type="InterPro" id="IPR002018">
    <property type="entry name" value="CarbesteraseB"/>
</dbReference>
<dbReference type="SUPFAM" id="SSF53474">
    <property type="entry name" value="alpha/beta-Hydrolases"/>
    <property type="match status" value="1"/>
</dbReference>
<evidence type="ECO:0000313" key="6">
    <source>
        <dbReference type="Proteomes" id="UP000529310"/>
    </source>
</evidence>
<gene>
    <name evidence="5" type="ORF">FHX49_001753</name>
</gene>
<evidence type="ECO:0000256" key="1">
    <source>
        <dbReference type="ARBA" id="ARBA00005964"/>
    </source>
</evidence>
<sequence length="471" mass="49462">MNHQTADVTISTGTIRGVTEGAIARYLGIPYAEPPVGERRFAAPVARKPWQGVREATEFGPTASQSAYQGALATLLASVSIPGDDVLTLNVWAPVNAKSAPVVVWIHGGALERGAAALPSYDGTAFARDGVVFVSINYRLGAEGFSVLEGAPRNIGLLDAGAALTWVRREIAAFGGDPSRITLMGESAGGTLVAALLARRSTRSLVARAIIESGPLEVSTTKKAARATTALAKKLGIPATREAFLAVSAEELVQARIEITRGGTLLSGTAGFALTTDPDTLPLSPHTVLPHIDTPLLIGTNTDEYRLWLTPEAIADIGAFKASAARLALKIPYKAAAAAKSAWVGSSHGEVLGQLLTDKVLRGPATTVAGVKSSSTFMYEFAWQSPVRGLGAAHALEIGFIFDTLDASDSISLVGENAPQLLANEMHRSWVAFITGGDPGWPAYRPQRLTRVFDAASVTRPQRRTAIVDAL</sequence>
<evidence type="ECO:0000259" key="4">
    <source>
        <dbReference type="Pfam" id="PF00135"/>
    </source>
</evidence>
<accession>A0A7W4V3F7</accession>
<dbReference type="EMBL" id="JACHWQ010000004">
    <property type="protein sequence ID" value="MBB2976183.1"/>
    <property type="molecule type" value="Genomic_DNA"/>
</dbReference>
<reference evidence="5 6" key="1">
    <citation type="submission" date="2020-08" db="EMBL/GenBank/DDBJ databases">
        <title>Sequencing the genomes of 1000 actinobacteria strains.</title>
        <authorList>
            <person name="Klenk H.-P."/>
        </authorList>
    </citation>
    <scope>NUCLEOTIDE SEQUENCE [LARGE SCALE GENOMIC DNA]</scope>
    <source>
        <strain evidence="5 6">DSM 27099</strain>
    </source>
</reference>
<dbReference type="InterPro" id="IPR050309">
    <property type="entry name" value="Type-B_Carboxylest/Lipase"/>
</dbReference>
<dbReference type="Pfam" id="PF00135">
    <property type="entry name" value="COesterase"/>
    <property type="match status" value="1"/>
</dbReference>
<evidence type="ECO:0000256" key="2">
    <source>
        <dbReference type="ARBA" id="ARBA00022801"/>
    </source>
</evidence>
<proteinExistence type="inferred from homology"/>
<name>A0A7W4V3F7_9MICO</name>
<feature type="domain" description="Carboxylesterase type B" evidence="4">
    <location>
        <begin position="6"/>
        <end position="440"/>
    </location>
</feature>
<dbReference type="AlphaFoldDB" id="A0A7W4V3F7"/>
<keyword evidence="2 3" id="KW-0378">Hydrolase</keyword>
<dbReference type="InterPro" id="IPR019826">
    <property type="entry name" value="Carboxylesterase_B_AS"/>
</dbReference>
<dbReference type="InterPro" id="IPR029058">
    <property type="entry name" value="AB_hydrolase_fold"/>
</dbReference>
<comment type="similarity">
    <text evidence="1 3">Belongs to the type-B carboxylesterase/lipase family.</text>
</comment>
<dbReference type="PANTHER" id="PTHR11559">
    <property type="entry name" value="CARBOXYLESTERASE"/>
    <property type="match status" value="1"/>
</dbReference>
<keyword evidence="6" id="KW-1185">Reference proteome</keyword>
<dbReference type="Proteomes" id="UP000529310">
    <property type="component" value="Unassembled WGS sequence"/>
</dbReference>
<dbReference type="EC" id="3.1.1.-" evidence="3"/>
<organism evidence="5 6">
    <name type="scientific">Microbacterium endophyticum</name>
    <dbReference type="NCBI Taxonomy" id="1526412"/>
    <lineage>
        <taxon>Bacteria</taxon>
        <taxon>Bacillati</taxon>
        <taxon>Actinomycetota</taxon>
        <taxon>Actinomycetes</taxon>
        <taxon>Micrococcales</taxon>
        <taxon>Microbacteriaceae</taxon>
        <taxon>Microbacterium</taxon>
    </lineage>
</organism>
<dbReference type="RefSeq" id="WP_165138576.1">
    <property type="nucleotide sequence ID" value="NZ_CP049255.1"/>
</dbReference>
<dbReference type="GO" id="GO:0016787">
    <property type="term" value="F:hydrolase activity"/>
    <property type="evidence" value="ECO:0007669"/>
    <property type="project" value="UniProtKB-KW"/>
</dbReference>
<comment type="caution">
    <text evidence="5">The sequence shown here is derived from an EMBL/GenBank/DDBJ whole genome shotgun (WGS) entry which is preliminary data.</text>
</comment>
<evidence type="ECO:0000256" key="3">
    <source>
        <dbReference type="RuleBase" id="RU361235"/>
    </source>
</evidence>
<protein>
    <recommendedName>
        <fullName evidence="3">Carboxylic ester hydrolase</fullName>
        <ecNumber evidence="3">3.1.1.-</ecNumber>
    </recommendedName>
</protein>
<dbReference type="PROSITE" id="PS00122">
    <property type="entry name" value="CARBOXYLESTERASE_B_1"/>
    <property type="match status" value="1"/>
</dbReference>
<evidence type="ECO:0000313" key="5">
    <source>
        <dbReference type="EMBL" id="MBB2976183.1"/>
    </source>
</evidence>
<dbReference type="Gene3D" id="3.40.50.1820">
    <property type="entry name" value="alpha/beta hydrolase"/>
    <property type="match status" value="1"/>
</dbReference>